<dbReference type="EMBL" id="SZYD01000002">
    <property type="protein sequence ID" value="KAD7117068.1"/>
    <property type="molecule type" value="Genomic_DNA"/>
</dbReference>
<accession>A0A5N6PWB4</accession>
<evidence type="ECO:0000313" key="2">
    <source>
        <dbReference type="Proteomes" id="UP000326396"/>
    </source>
</evidence>
<proteinExistence type="predicted"/>
<keyword evidence="2" id="KW-1185">Reference proteome</keyword>
<protein>
    <submittedName>
        <fullName evidence="1">Uncharacterized protein</fullName>
    </submittedName>
</protein>
<comment type="caution">
    <text evidence="1">The sequence shown here is derived from an EMBL/GenBank/DDBJ whole genome shotgun (WGS) entry which is preliminary data.</text>
</comment>
<name>A0A5N6PWB4_9ASTR</name>
<sequence length="433" mass="49401">MPQQPPPTIHPSPFSFTPFSLYSLSKVPTFSLQELTQIFTISCVLGVKITTITCRIRKYNGSRHFSNSFEASHLIEETMAALRSSTWPNSHHQFTEWDCSHIRRMALCQPKPIRRMALSRTQPSFAEPTSRIVPYSPPFDQKVIRQSLHSINRLFIRPYLFSQGSFVLLSFDRDPFDGSLSCNPSPSPRSWFGLSPKRSRLFFGHFATVGHTFGLVCMHGCAWKGRTLRLHDMHPIGYWLRTKHRINKKSWMQKTIGSGCNGQNIKVPLRCRRPLGQAVTGKSLKSRSVQVYSLMSPRRQPSPPLPSQETDPAVEALATLITEQLVAILPGIITQIRNSEEFAKIFPLLSTEQKKSETGESSKKRKRCHSEKIRDLVIYTEAIPLRQIAVTPEDDSPNEDQFVIVTKDDILIRLNGKTEREPHLRDDLELLKE</sequence>
<dbReference type="Proteomes" id="UP000326396">
    <property type="component" value="Linkage Group LG10"/>
</dbReference>
<dbReference type="AlphaFoldDB" id="A0A5N6PWB4"/>
<evidence type="ECO:0000313" key="1">
    <source>
        <dbReference type="EMBL" id="KAD7117068.1"/>
    </source>
</evidence>
<reference evidence="1 2" key="1">
    <citation type="submission" date="2019-05" db="EMBL/GenBank/DDBJ databases">
        <title>Mikania micrantha, genome provides insights into the molecular mechanism of rapid growth.</title>
        <authorList>
            <person name="Liu B."/>
        </authorList>
    </citation>
    <scope>NUCLEOTIDE SEQUENCE [LARGE SCALE GENOMIC DNA]</scope>
    <source>
        <strain evidence="1">NLD-2019</strain>
        <tissue evidence="1">Leaf</tissue>
    </source>
</reference>
<organism evidence="1 2">
    <name type="scientific">Mikania micrantha</name>
    <name type="common">bitter vine</name>
    <dbReference type="NCBI Taxonomy" id="192012"/>
    <lineage>
        <taxon>Eukaryota</taxon>
        <taxon>Viridiplantae</taxon>
        <taxon>Streptophyta</taxon>
        <taxon>Embryophyta</taxon>
        <taxon>Tracheophyta</taxon>
        <taxon>Spermatophyta</taxon>
        <taxon>Magnoliopsida</taxon>
        <taxon>eudicotyledons</taxon>
        <taxon>Gunneridae</taxon>
        <taxon>Pentapetalae</taxon>
        <taxon>asterids</taxon>
        <taxon>campanulids</taxon>
        <taxon>Asterales</taxon>
        <taxon>Asteraceae</taxon>
        <taxon>Asteroideae</taxon>
        <taxon>Heliantheae alliance</taxon>
        <taxon>Eupatorieae</taxon>
        <taxon>Mikania</taxon>
    </lineage>
</organism>
<gene>
    <name evidence="1" type="ORF">E3N88_04336</name>
</gene>